<dbReference type="EMBL" id="OZ037946">
    <property type="protein sequence ID" value="CAL1704325.1"/>
    <property type="molecule type" value="Genomic_DNA"/>
</dbReference>
<dbReference type="Proteomes" id="UP001497453">
    <property type="component" value="Chromosome 3"/>
</dbReference>
<gene>
    <name evidence="1" type="ORF">GFSPODELE1_LOCUS4953</name>
</gene>
<evidence type="ECO:0000313" key="1">
    <source>
        <dbReference type="EMBL" id="CAL1704325.1"/>
    </source>
</evidence>
<organism evidence="1 2">
    <name type="scientific">Somion occarium</name>
    <dbReference type="NCBI Taxonomy" id="3059160"/>
    <lineage>
        <taxon>Eukaryota</taxon>
        <taxon>Fungi</taxon>
        <taxon>Dikarya</taxon>
        <taxon>Basidiomycota</taxon>
        <taxon>Agaricomycotina</taxon>
        <taxon>Agaricomycetes</taxon>
        <taxon>Polyporales</taxon>
        <taxon>Cerrenaceae</taxon>
        <taxon>Somion</taxon>
    </lineage>
</organism>
<name>A0ABP1D8X5_9APHY</name>
<reference evidence="2" key="1">
    <citation type="submission" date="2024-04" db="EMBL/GenBank/DDBJ databases">
        <authorList>
            <person name="Shaw F."/>
            <person name="Minotto A."/>
        </authorList>
    </citation>
    <scope>NUCLEOTIDE SEQUENCE [LARGE SCALE GENOMIC DNA]</scope>
</reference>
<sequence>MTDDNPDKVLRSFVAEDPDSKYTFDSVQRGGDLTEICREGKKLSRKCIKLHMYSTQMFQAMQTQGFYCALPIDPTRTYMECTRIPK</sequence>
<keyword evidence="2" id="KW-1185">Reference proteome</keyword>
<accession>A0ABP1D8X5</accession>
<evidence type="ECO:0000313" key="2">
    <source>
        <dbReference type="Proteomes" id="UP001497453"/>
    </source>
</evidence>
<protein>
    <submittedName>
        <fullName evidence="1">Uncharacterized protein</fullName>
    </submittedName>
</protein>
<proteinExistence type="predicted"/>